<evidence type="ECO:0000256" key="2">
    <source>
        <dbReference type="SAM" id="Phobius"/>
    </source>
</evidence>
<evidence type="ECO:0000313" key="3">
    <source>
        <dbReference type="EMBL" id="KAL2635319.1"/>
    </source>
</evidence>
<evidence type="ECO:0000256" key="1">
    <source>
        <dbReference type="SAM" id="MobiDB-lite"/>
    </source>
</evidence>
<keyword evidence="2" id="KW-0812">Transmembrane</keyword>
<accession>A0ABD1YZR2</accession>
<dbReference type="Proteomes" id="UP001605036">
    <property type="component" value="Unassembled WGS sequence"/>
</dbReference>
<evidence type="ECO:0000313" key="4">
    <source>
        <dbReference type="Proteomes" id="UP001605036"/>
    </source>
</evidence>
<keyword evidence="2" id="KW-0472">Membrane</keyword>
<dbReference type="EMBL" id="JBHFFA010000003">
    <property type="protein sequence ID" value="KAL2635319.1"/>
    <property type="molecule type" value="Genomic_DNA"/>
</dbReference>
<feature type="region of interest" description="Disordered" evidence="1">
    <location>
        <begin position="141"/>
        <end position="163"/>
    </location>
</feature>
<feature type="compositionally biased region" description="Basic and acidic residues" evidence="1">
    <location>
        <begin position="153"/>
        <end position="163"/>
    </location>
</feature>
<comment type="caution">
    <text evidence="3">The sequence shown here is derived from an EMBL/GenBank/DDBJ whole genome shotgun (WGS) entry which is preliminary data.</text>
</comment>
<feature type="transmembrane region" description="Helical" evidence="2">
    <location>
        <begin position="333"/>
        <end position="351"/>
    </location>
</feature>
<keyword evidence="4" id="KW-1185">Reference proteome</keyword>
<dbReference type="SUPFAM" id="SSF48452">
    <property type="entry name" value="TPR-like"/>
    <property type="match status" value="1"/>
</dbReference>
<proteinExistence type="predicted"/>
<organism evidence="3 4">
    <name type="scientific">Riccia fluitans</name>
    <dbReference type="NCBI Taxonomy" id="41844"/>
    <lineage>
        <taxon>Eukaryota</taxon>
        <taxon>Viridiplantae</taxon>
        <taxon>Streptophyta</taxon>
        <taxon>Embryophyta</taxon>
        <taxon>Marchantiophyta</taxon>
        <taxon>Marchantiopsida</taxon>
        <taxon>Marchantiidae</taxon>
        <taxon>Marchantiales</taxon>
        <taxon>Ricciaceae</taxon>
        <taxon>Riccia</taxon>
    </lineage>
</organism>
<keyword evidence="2" id="KW-1133">Transmembrane helix</keyword>
<name>A0ABD1YZR2_9MARC</name>
<protein>
    <submittedName>
        <fullName evidence="3">Uncharacterized protein</fullName>
    </submittedName>
</protein>
<dbReference type="AlphaFoldDB" id="A0ABD1YZR2"/>
<gene>
    <name evidence="3" type="ORF">R1flu_006798</name>
</gene>
<sequence>MELGIVHRKLGIMNSTTGSSCTNACKSLAVNKLTVCLDFGFSARISSLGTWNCFQTDYRDSKRCGITAEAWRSRRSLLSQNASGAGIRDSKLSRRSFRVRVVDDESDPLGPGYWDRAEGKNQMAEIEDMKELVAEAEKLKKSIQGDTETQEEREERARQNAEKMRAQLAQRAREQAEKRKTAEKMYQLGQTAYARGMYDKSVELFENALINVQASTNLGGEIQIWLAMAYDANNRHDDCIALYKRLEARHPNKQIKRQAADLRYILEAPKLKISREEMVTIPIIERDYDKTEKTYSQKLRDRRRPKPKVPQQKDYLEDWLVFELPPRWERNPYVWVAFTVWLTLCGIALMFQD</sequence>
<dbReference type="InterPro" id="IPR019734">
    <property type="entry name" value="TPR_rpt"/>
</dbReference>
<reference evidence="3 4" key="1">
    <citation type="submission" date="2024-09" db="EMBL/GenBank/DDBJ databases">
        <title>Chromosome-scale assembly of Riccia fluitans.</title>
        <authorList>
            <person name="Paukszto L."/>
            <person name="Sawicki J."/>
            <person name="Karawczyk K."/>
            <person name="Piernik-Szablinska J."/>
            <person name="Szczecinska M."/>
            <person name="Mazdziarz M."/>
        </authorList>
    </citation>
    <scope>NUCLEOTIDE SEQUENCE [LARGE SCALE GENOMIC DNA]</scope>
    <source>
        <strain evidence="3">Rf_01</strain>
        <tissue evidence="3">Aerial parts of the thallus</tissue>
    </source>
</reference>
<dbReference type="InterPro" id="IPR011990">
    <property type="entry name" value="TPR-like_helical_dom_sf"/>
</dbReference>
<dbReference type="PANTHER" id="PTHR36761:SF2">
    <property type="entry name" value="ORF03 PROTEIN"/>
    <property type="match status" value="1"/>
</dbReference>
<dbReference type="PANTHER" id="PTHR36761">
    <property type="entry name" value="ORF03 PROTEIN"/>
    <property type="match status" value="1"/>
</dbReference>
<dbReference type="Pfam" id="PF13174">
    <property type="entry name" value="TPR_6"/>
    <property type="match status" value="1"/>
</dbReference>
<dbReference type="Gene3D" id="1.25.40.10">
    <property type="entry name" value="Tetratricopeptide repeat domain"/>
    <property type="match status" value="1"/>
</dbReference>